<dbReference type="RefSeq" id="WP_248826445.1">
    <property type="nucleotide sequence ID" value="NZ_JALKFT010000031.1"/>
</dbReference>
<evidence type="ECO:0000313" key="2">
    <source>
        <dbReference type="Proteomes" id="UP001201873"/>
    </source>
</evidence>
<proteinExistence type="predicted"/>
<sequence>MRFVSADALSGPVVRRAVLDAEPDAVVHLLTAIPARIGQGMRATPQ</sequence>
<keyword evidence="2" id="KW-1185">Reference proteome</keyword>
<comment type="caution">
    <text evidence="1">The sequence shown here is derived from an EMBL/GenBank/DDBJ whole genome shotgun (WGS) entry which is preliminary data.</text>
</comment>
<reference evidence="1 2" key="1">
    <citation type="submission" date="2022-04" db="EMBL/GenBank/DDBJ databases">
        <title>Genome diversity in the genus Frankia.</title>
        <authorList>
            <person name="Carlos-Shanley C."/>
            <person name="Hahn D."/>
        </authorList>
    </citation>
    <scope>NUCLEOTIDE SEQUENCE [LARGE SCALE GENOMIC DNA]</scope>
    <source>
        <strain evidence="1 2">Ag45/Mut15</strain>
    </source>
</reference>
<evidence type="ECO:0000313" key="1">
    <source>
        <dbReference type="EMBL" id="MCK9878321.1"/>
    </source>
</evidence>
<dbReference type="EMBL" id="JALKFT010000031">
    <property type="protein sequence ID" value="MCK9878321.1"/>
    <property type="molecule type" value="Genomic_DNA"/>
</dbReference>
<organism evidence="1 2">
    <name type="scientific">Frankia umida</name>
    <dbReference type="NCBI Taxonomy" id="573489"/>
    <lineage>
        <taxon>Bacteria</taxon>
        <taxon>Bacillati</taxon>
        <taxon>Actinomycetota</taxon>
        <taxon>Actinomycetes</taxon>
        <taxon>Frankiales</taxon>
        <taxon>Frankiaceae</taxon>
        <taxon>Frankia</taxon>
    </lineage>
</organism>
<gene>
    <name evidence="1" type="ORF">MXD59_21530</name>
</gene>
<protein>
    <submittedName>
        <fullName evidence="1">Uncharacterized protein</fullName>
    </submittedName>
</protein>
<name>A0ABT0K3C6_9ACTN</name>
<dbReference type="Proteomes" id="UP001201873">
    <property type="component" value="Unassembled WGS sequence"/>
</dbReference>
<accession>A0ABT0K3C6</accession>